<feature type="transmembrane region" description="Helical" evidence="1">
    <location>
        <begin position="51"/>
        <end position="74"/>
    </location>
</feature>
<accession>A0A931CB18</accession>
<dbReference type="AlphaFoldDB" id="A0A931CB18"/>
<reference evidence="2" key="1">
    <citation type="submission" date="2020-11" db="EMBL/GenBank/DDBJ databases">
        <title>Isolation and identification of active actinomycetes.</title>
        <authorList>
            <person name="Sun X."/>
        </authorList>
    </citation>
    <scope>NUCLEOTIDE SEQUENCE</scope>
    <source>
        <strain evidence="2">NEAU-A11</strain>
    </source>
</reference>
<evidence type="ECO:0000313" key="3">
    <source>
        <dbReference type="Proteomes" id="UP000598146"/>
    </source>
</evidence>
<proteinExistence type="predicted"/>
<evidence type="ECO:0000313" key="2">
    <source>
        <dbReference type="EMBL" id="MBG0564096.1"/>
    </source>
</evidence>
<evidence type="ECO:0000256" key="1">
    <source>
        <dbReference type="SAM" id="Phobius"/>
    </source>
</evidence>
<dbReference type="Proteomes" id="UP000598146">
    <property type="component" value="Unassembled WGS sequence"/>
</dbReference>
<keyword evidence="1" id="KW-1133">Transmembrane helix</keyword>
<feature type="transmembrane region" description="Helical" evidence="1">
    <location>
        <begin position="94"/>
        <end position="114"/>
    </location>
</feature>
<keyword evidence="3" id="KW-1185">Reference proteome</keyword>
<keyword evidence="1" id="KW-0472">Membrane</keyword>
<gene>
    <name evidence="2" type="ORF">I4J89_21875</name>
</gene>
<name>A0A931CB18_9ACTN</name>
<sequence>MTATRSSGASNRVLGSLTILLILADAAFIVICSIVWRAYRDGSIAAADAAAFTLLGVSAAVSAAILAVAATALFRGARGDRLAQAATGLAGLRLVGLAVAVAVIAVTLGFSAVAGPAETFAIILAGGEALAVLLATGVALRRTRHAG</sequence>
<organism evidence="2 3">
    <name type="scientific">Actinoplanes aureus</name>
    <dbReference type="NCBI Taxonomy" id="2792083"/>
    <lineage>
        <taxon>Bacteria</taxon>
        <taxon>Bacillati</taxon>
        <taxon>Actinomycetota</taxon>
        <taxon>Actinomycetes</taxon>
        <taxon>Micromonosporales</taxon>
        <taxon>Micromonosporaceae</taxon>
        <taxon>Actinoplanes</taxon>
    </lineage>
</organism>
<keyword evidence="1" id="KW-0812">Transmembrane</keyword>
<comment type="caution">
    <text evidence="2">The sequence shown here is derived from an EMBL/GenBank/DDBJ whole genome shotgun (WGS) entry which is preliminary data.</text>
</comment>
<feature type="transmembrane region" description="Helical" evidence="1">
    <location>
        <begin position="120"/>
        <end position="140"/>
    </location>
</feature>
<feature type="transmembrane region" description="Helical" evidence="1">
    <location>
        <begin position="12"/>
        <end position="39"/>
    </location>
</feature>
<dbReference type="EMBL" id="JADQTO010000010">
    <property type="protein sequence ID" value="MBG0564096.1"/>
    <property type="molecule type" value="Genomic_DNA"/>
</dbReference>
<dbReference type="RefSeq" id="WP_196415885.1">
    <property type="nucleotide sequence ID" value="NZ_JADQTO010000010.1"/>
</dbReference>
<protein>
    <submittedName>
        <fullName evidence="2">Uncharacterized protein</fullName>
    </submittedName>
</protein>